<proteinExistence type="inferred from homology"/>
<evidence type="ECO:0000313" key="5">
    <source>
        <dbReference type="Proteomes" id="UP000007954"/>
    </source>
</evidence>
<reference evidence="4 5" key="1">
    <citation type="journal article" date="2011" name="PLoS ONE">
        <title>Haloquadratum walsbyi: limited diversity in a global pond.</title>
        <authorList>
            <person name="Dyall-Smith M."/>
            <person name="Pfeiffer F."/>
            <person name="Klee K."/>
            <person name="Palm P."/>
            <person name="Gross K."/>
            <person name="Schuster S.C."/>
            <person name="Rampp M."/>
            <person name="Oesterhelt D."/>
        </authorList>
    </citation>
    <scope>NUCLEOTIDE SEQUENCE [LARGE SCALE GENOMIC DNA]</scope>
    <source>
        <strain evidence="5">DSM 16854 / JCM 12705 / C23</strain>
    </source>
</reference>
<dbReference type="GeneID" id="12448045"/>
<name>G0LJT5_HALWC</name>
<feature type="domain" description="Capsule synthesis protein CapA" evidence="3">
    <location>
        <begin position="134"/>
        <end position="414"/>
    </location>
</feature>
<sequence>MNNWSRREFVRIATVGAGAGIAGCNALSPSGSIKTDSETGRTSQKPARSSEPISGRVLDIEGGEITDAKLKAIVPGRGSVAETTTDEQGQFEVVEVDESIWLRATKTDFIGRTVAVAPGTSPRIRLSPREGTVALSFGGDVMFGRRFYEDDHPLEPHFQIRPDDRMESHQTILQYISPLLQDADLTSVNLETPLTTTAWRHPSKRYHFVSHPDAAPAMADAGVDYVALGNNHTLDALTPGLDETLQALSAAGIEQSGAGKSSTEAWEPTYFERRGLTIGLVSCTTVTGDQYNIDWSADDNQSETYSVSGDNVTGIPDTEQLTFSGSVGVAAATRDRISRTVSEVDANADVTVVQIHGGSEYQQEPTDKIRRLTETAKTAGADVVVNHHPHVTGGVELQDETLVAWTLGNLVFDQEFWSTFPSYLLTVHVTADGIPRAYVDPLLIEGYVPKGVVDKPRTWQLRETAALSSDEFSLDHDRLEYIAKDETPARTATRTLDGNGTIYTRNSGWVNRVIDGAESVELGRDLLPTGTFDDPDIDDDRHEGPLWRFSRGADSNGPEFGYDGSGGIQLSRTADNTERSVLTTTERVPMVGPTTLLGQYRHETDTRLELLVRWYESTSGSALDSMLIDLDRTTGWESLERSLSTPEEATHVRFYFRLYPPDDGEKRVANFDNIHLVEWTESATSSDKDCDFLRVHESSTIEFTSSSQSDEAISWEALD</sequence>
<dbReference type="KEGG" id="hwc:Hqrw_3239"/>
<dbReference type="Pfam" id="PF09587">
    <property type="entry name" value="PGA_cap"/>
    <property type="match status" value="1"/>
</dbReference>
<dbReference type="EMBL" id="FR746099">
    <property type="protein sequence ID" value="CCC41019.1"/>
    <property type="molecule type" value="Genomic_DNA"/>
</dbReference>
<dbReference type="PANTHER" id="PTHR33393">
    <property type="entry name" value="POLYGLUTAMINE SYNTHESIS ACCESSORY PROTEIN RV0574C-RELATED"/>
    <property type="match status" value="1"/>
</dbReference>
<dbReference type="SUPFAM" id="SSF56300">
    <property type="entry name" value="Metallo-dependent phosphatases"/>
    <property type="match status" value="1"/>
</dbReference>
<protein>
    <submittedName>
        <fullName evidence="4">CapA domain protein</fullName>
    </submittedName>
</protein>
<feature type="compositionally biased region" description="Polar residues" evidence="2">
    <location>
        <begin position="27"/>
        <end position="47"/>
    </location>
</feature>
<dbReference type="OrthoDB" id="199819at2157"/>
<gene>
    <name evidence="4" type="primary">capA</name>
    <name evidence="4" type="ordered locus">Hqrw_3239</name>
</gene>
<evidence type="ECO:0000259" key="3">
    <source>
        <dbReference type="SMART" id="SM00854"/>
    </source>
</evidence>
<dbReference type="AlphaFoldDB" id="G0LJT5"/>
<dbReference type="CDD" id="cd07381">
    <property type="entry name" value="MPP_CapA"/>
    <property type="match status" value="1"/>
</dbReference>
<dbReference type="PROSITE" id="PS51257">
    <property type="entry name" value="PROKAR_LIPOPROTEIN"/>
    <property type="match status" value="1"/>
</dbReference>
<feature type="region of interest" description="Disordered" evidence="2">
    <location>
        <begin position="26"/>
        <end position="52"/>
    </location>
</feature>
<dbReference type="InterPro" id="IPR029052">
    <property type="entry name" value="Metallo-depent_PP-like"/>
</dbReference>
<dbReference type="Gene3D" id="3.60.21.10">
    <property type="match status" value="1"/>
</dbReference>
<dbReference type="Proteomes" id="UP000007954">
    <property type="component" value="Chromosome"/>
</dbReference>
<evidence type="ECO:0000256" key="2">
    <source>
        <dbReference type="SAM" id="MobiDB-lite"/>
    </source>
</evidence>
<dbReference type="HOGENOM" id="CLU_391621_0_0_2"/>
<dbReference type="InterPro" id="IPR052169">
    <property type="entry name" value="CW_Biosynth-Accessory"/>
</dbReference>
<evidence type="ECO:0000256" key="1">
    <source>
        <dbReference type="ARBA" id="ARBA00005662"/>
    </source>
</evidence>
<organism evidence="4 5">
    <name type="scientific">Haloquadratum walsbyi (strain DSM 16854 / JCM 12705 / C23)</name>
    <dbReference type="NCBI Taxonomy" id="768065"/>
    <lineage>
        <taxon>Archaea</taxon>
        <taxon>Methanobacteriati</taxon>
        <taxon>Methanobacteriota</taxon>
        <taxon>Stenosarchaea group</taxon>
        <taxon>Halobacteria</taxon>
        <taxon>Halobacteriales</taxon>
        <taxon>Haloferacaceae</taxon>
        <taxon>Haloquadratum</taxon>
    </lineage>
</organism>
<dbReference type="InterPro" id="IPR019079">
    <property type="entry name" value="Capsule_synth_CapA"/>
</dbReference>
<evidence type="ECO:0000313" key="4">
    <source>
        <dbReference type="EMBL" id="CCC41019.1"/>
    </source>
</evidence>
<dbReference type="RefSeq" id="WP_014556490.1">
    <property type="nucleotide sequence ID" value="NC_017459.1"/>
</dbReference>
<accession>G0LJT5</accession>
<dbReference type="SMART" id="SM00854">
    <property type="entry name" value="PGA_cap"/>
    <property type="match status" value="1"/>
</dbReference>
<dbReference type="Gene3D" id="2.60.120.260">
    <property type="entry name" value="Galactose-binding domain-like"/>
    <property type="match status" value="1"/>
</dbReference>
<dbReference type="PANTHER" id="PTHR33393:SF13">
    <property type="entry name" value="PGA BIOSYNTHESIS PROTEIN CAPA"/>
    <property type="match status" value="1"/>
</dbReference>
<feature type="region of interest" description="Disordered" evidence="2">
    <location>
        <begin position="549"/>
        <end position="571"/>
    </location>
</feature>
<comment type="similarity">
    <text evidence="1">Belongs to the CapA family.</text>
</comment>